<comment type="caution">
    <text evidence="3">The sequence shown here is derived from an EMBL/GenBank/DDBJ whole genome shotgun (WGS) entry which is preliminary data.</text>
</comment>
<dbReference type="Pfam" id="PF13568">
    <property type="entry name" value="OMP_b-brl_2"/>
    <property type="match status" value="1"/>
</dbReference>
<keyword evidence="4" id="KW-1185">Reference proteome</keyword>
<feature type="chain" id="PRO_5046621055" evidence="1">
    <location>
        <begin position="20"/>
        <end position="195"/>
    </location>
</feature>
<dbReference type="EMBL" id="JAFKCW010000004">
    <property type="protein sequence ID" value="MBN7802931.1"/>
    <property type="molecule type" value="Genomic_DNA"/>
</dbReference>
<name>A0ABS3BUL7_9BACT</name>
<gene>
    <name evidence="3" type="ORF">J0A67_18785</name>
</gene>
<dbReference type="Proteomes" id="UP000664698">
    <property type="component" value="Unassembled WGS sequence"/>
</dbReference>
<evidence type="ECO:0000313" key="4">
    <source>
        <dbReference type="Proteomes" id="UP000664698"/>
    </source>
</evidence>
<protein>
    <submittedName>
        <fullName evidence="3">PorT family protein</fullName>
    </submittedName>
</protein>
<dbReference type="InterPro" id="IPR025665">
    <property type="entry name" value="Beta-barrel_OMP_2"/>
</dbReference>
<evidence type="ECO:0000313" key="3">
    <source>
        <dbReference type="EMBL" id="MBN7802931.1"/>
    </source>
</evidence>
<evidence type="ECO:0000259" key="2">
    <source>
        <dbReference type="Pfam" id="PF13568"/>
    </source>
</evidence>
<feature type="signal peptide" evidence="1">
    <location>
        <begin position="1"/>
        <end position="19"/>
    </location>
</feature>
<keyword evidence="1" id="KW-0732">Signal</keyword>
<evidence type="ECO:0000256" key="1">
    <source>
        <dbReference type="SAM" id="SignalP"/>
    </source>
</evidence>
<dbReference type="RefSeq" id="WP_206570934.1">
    <property type="nucleotide sequence ID" value="NZ_JAFKCW010000004.1"/>
</dbReference>
<feature type="domain" description="Outer membrane protein beta-barrel" evidence="2">
    <location>
        <begin position="18"/>
        <end position="176"/>
    </location>
</feature>
<reference evidence="3 4" key="1">
    <citation type="submission" date="2021-03" db="EMBL/GenBank/DDBJ databases">
        <title>novel species isolated from a fishpond in China.</title>
        <authorList>
            <person name="Lu H."/>
            <person name="Cai Z."/>
        </authorList>
    </citation>
    <scope>NUCLEOTIDE SEQUENCE [LARGE SCALE GENOMIC DNA]</scope>
    <source>
        <strain evidence="3 4">JCM 31546</strain>
    </source>
</reference>
<accession>A0ABS3BUL7</accession>
<proteinExistence type="predicted"/>
<sequence>MNKSVFFLLAFFLTLPLFAQDVTFGLRGGPSFTTLGGDDGSVGAKFRVGFHIGGFASFAISESLSFESGLQYANKGANGSDGGVSAVVRNGYLDLPLLLNYRFGERFYGLAGVQPSFLVSPAIVLEENGNKVTVNGKDVADLYKGFDFAGVIGFGVELNAGLHVQTTYEHGVSNISEIADTAYNRGFKLTVGKSF</sequence>
<organism evidence="3 4">
    <name type="scientific">Algoriphagus aestuariicola</name>
    <dbReference type="NCBI Taxonomy" id="1852016"/>
    <lineage>
        <taxon>Bacteria</taxon>
        <taxon>Pseudomonadati</taxon>
        <taxon>Bacteroidota</taxon>
        <taxon>Cytophagia</taxon>
        <taxon>Cytophagales</taxon>
        <taxon>Cyclobacteriaceae</taxon>
        <taxon>Algoriphagus</taxon>
    </lineage>
</organism>